<feature type="coiled-coil region" evidence="1">
    <location>
        <begin position="57"/>
        <end position="161"/>
    </location>
</feature>
<dbReference type="Gene3D" id="1.10.287.1490">
    <property type="match status" value="1"/>
</dbReference>
<dbReference type="AlphaFoldDB" id="A0A428R8L7"/>
<evidence type="ECO:0000256" key="2">
    <source>
        <dbReference type="SAM" id="MobiDB-lite"/>
    </source>
</evidence>
<gene>
    <name evidence="3" type="ORF">CEP54_000279</name>
</gene>
<comment type="caution">
    <text evidence="3">The sequence shown here is derived from an EMBL/GenBank/DDBJ whole genome shotgun (WGS) entry which is preliminary data.</text>
</comment>
<protein>
    <submittedName>
        <fullName evidence="3">Uncharacterized protein</fullName>
    </submittedName>
</protein>
<reference evidence="3 4" key="1">
    <citation type="submission" date="2017-06" db="EMBL/GenBank/DDBJ databases">
        <title>Comparative genomic analysis of Ambrosia Fusariam Clade fungi.</title>
        <authorList>
            <person name="Stajich J.E."/>
            <person name="Carrillo J."/>
            <person name="Kijimoto T."/>
            <person name="Eskalen A."/>
            <person name="O'Donnell K."/>
            <person name="Kasson M."/>
        </authorList>
    </citation>
    <scope>NUCLEOTIDE SEQUENCE [LARGE SCALE GENOMIC DNA]</scope>
    <source>
        <strain evidence="3 4">NRRL62584</strain>
    </source>
</reference>
<evidence type="ECO:0000256" key="1">
    <source>
        <dbReference type="SAM" id="Coils"/>
    </source>
</evidence>
<sequence>MQSDRVPPYANEAYTAGVTNAYRLLKDRFNQILRNNASLGRSQKSLRKRCDQISQDNRNIRWELRRQQEDYQNLTRDLSQIVTEKSQIYAELEGEKFKRELGDLVLNQCQDEINEHKKALEKEKLQKELSELLLDQYRDEVEEQKKDLGEKEKQADAYQQCLTTAHGQITALRAQVLYLKQRMAVGEEDICALARKLEDSNGETTRQRDIIAKLGKERDEAMDGCRYYHTQISKLKATYDELEARVDTLSAETPTGARKRKHRRREKQRSRHGI</sequence>
<keyword evidence="1" id="KW-0175">Coiled coil</keyword>
<dbReference type="Proteomes" id="UP000288168">
    <property type="component" value="Unassembled WGS sequence"/>
</dbReference>
<keyword evidence="4" id="KW-1185">Reference proteome</keyword>
<accession>A0A428R8L7</accession>
<feature type="compositionally biased region" description="Basic residues" evidence="2">
    <location>
        <begin position="257"/>
        <end position="274"/>
    </location>
</feature>
<name>A0A428R8L7_9HYPO</name>
<proteinExistence type="predicted"/>
<organism evidence="3 4">
    <name type="scientific">Fusarium duplospermum</name>
    <dbReference type="NCBI Taxonomy" id="1325734"/>
    <lineage>
        <taxon>Eukaryota</taxon>
        <taxon>Fungi</taxon>
        <taxon>Dikarya</taxon>
        <taxon>Ascomycota</taxon>
        <taxon>Pezizomycotina</taxon>
        <taxon>Sordariomycetes</taxon>
        <taxon>Hypocreomycetidae</taxon>
        <taxon>Hypocreales</taxon>
        <taxon>Nectriaceae</taxon>
        <taxon>Fusarium</taxon>
        <taxon>Fusarium solani species complex</taxon>
    </lineage>
</organism>
<dbReference type="EMBL" id="NKCI01000001">
    <property type="protein sequence ID" value="RSL73876.1"/>
    <property type="molecule type" value="Genomic_DNA"/>
</dbReference>
<evidence type="ECO:0000313" key="4">
    <source>
        <dbReference type="Proteomes" id="UP000288168"/>
    </source>
</evidence>
<feature type="region of interest" description="Disordered" evidence="2">
    <location>
        <begin position="250"/>
        <end position="274"/>
    </location>
</feature>
<dbReference type="OrthoDB" id="4664347at2759"/>
<evidence type="ECO:0000313" key="3">
    <source>
        <dbReference type="EMBL" id="RSL73876.1"/>
    </source>
</evidence>